<reference evidence="4" key="1">
    <citation type="submission" date="2021-12" db="EMBL/GenBank/DDBJ databases">
        <title>taxonomy of Moraxella sp. ZY201224.</title>
        <authorList>
            <person name="Li F."/>
        </authorList>
    </citation>
    <scope>NUCLEOTIDE SEQUENCE</scope>
    <source>
        <strain evidence="4">ZY201224</strain>
    </source>
</reference>
<dbReference type="InterPro" id="IPR036779">
    <property type="entry name" value="LysM_dom_sf"/>
</dbReference>
<dbReference type="NCBIfam" id="NF008399">
    <property type="entry name" value="PRK11198.1"/>
    <property type="match status" value="1"/>
</dbReference>
<accession>A0ABY6F606</accession>
<evidence type="ECO:0000259" key="2">
    <source>
        <dbReference type="PROSITE" id="PS50914"/>
    </source>
</evidence>
<dbReference type="RefSeq" id="WP_263076994.1">
    <property type="nucleotide sequence ID" value="NZ_CP089977.1"/>
</dbReference>
<dbReference type="SMART" id="SM00257">
    <property type="entry name" value="LysM"/>
    <property type="match status" value="1"/>
</dbReference>
<dbReference type="CDD" id="cd00118">
    <property type="entry name" value="LysM"/>
    <property type="match status" value="1"/>
</dbReference>
<dbReference type="PANTHER" id="PTHR34700:SF8">
    <property type="entry name" value="POTASSIUM BINDING PROTEIN KBP"/>
    <property type="match status" value="1"/>
</dbReference>
<dbReference type="InterPro" id="IPR018392">
    <property type="entry name" value="LysM"/>
</dbReference>
<dbReference type="PANTHER" id="PTHR34700">
    <property type="entry name" value="POTASSIUM BINDING PROTEIN KBP"/>
    <property type="match status" value="1"/>
</dbReference>
<evidence type="ECO:0000313" key="4">
    <source>
        <dbReference type="EMBL" id="UXZ05494.1"/>
    </source>
</evidence>
<name>A0ABY6F606_9GAMM</name>
<evidence type="ECO:0000313" key="5">
    <source>
        <dbReference type="Proteomes" id="UP001063782"/>
    </source>
</evidence>
<dbReference type="InterPro" id="IPR052196">
    <property type="entry name" value="Bact_Kbp"/>
</dbReference>
<feature type="compositionally biased region" description="Low complexity" evidence="1">
    <location>
        <begin position="21"/>
        <end position="37"/>
    </location>
</feature>
<dbReference type="InterPro" id="IPR007055">
    <property type="entry name" value="BON_dom"/>
</dbReference>
<dbReference type="Pfam" id="PF01476">
    <property type="entry name" value="LysM"/>
    <property type="match status" value="1"/>
</dbReference>
<feature type="domain" description="BON" evidence="2">
    <location>
        <begin position="34"/>
        <end position="107"/>
    </location>
</feature>
<gene>
    <name evidence="4" type="primary">lysM</name>
    <name evidence="4" type="ORF">LU297_03345</name>
</gene>
<dbReference type="Proteomes" id="UP001063782">
    <property type="component" value="Chromosome"/>
</dbReference>
<proteinExistence type="predicted"/>
<protein>
    <submittedName>
        <fullName evidence="4">Peptidoglycan-binding protein LysM</fullName>
    </submittedName>
</protein>
<dbReference type="SUPFAM" id="SSF54106">
    <property type="entry name" value="LysM domain"/>
    <property type="match status" value="1"/>
</dbReference>
<feature type="region of interest" description="Disordered" evidence="1">
    <location>
        <begin position="16"/>
        <end position="37"/>
    </location>
</feature>
<keyword evidence="5" id="KW-1185">Reference proteome</keyword>
<dbReference type="Pfam" id="PF04972">
    <property type="entry name" value="BON"/>
    <property type="match status" value="1"/>
</dbReference>
<organism evidence="4 5">
    <name type="scientific">Moraxella nasicaprae</name>
    <dbReference type="NCBI Taxonomy" id="2904122"/>
    <lineage>
        <taxon>Bacteria</taxon>
        <taxon>Pseudomonadati</taxon>
        <taxon>Pseudomonadota</taxon>
        <taxon>Gammaproteobacteria</taxon>
        <taxon>Moraxellales</taxon>
        <taxon>Moraxellaceae</taxon>
        <taxon>Moraxella</taxon>
    </lineage>
</organism>
<feature type="domain" description="LysM" evidence="3">
    <location>
        <begin position="113"/>
        <end position="162"/>
    </location>
</feature>
<dbReference type="PROSITE" id="PS51782">
    <property type="entry name" value="LYSM"/>
    <property type="match status" value="1"/>
</dbReference>
<sequence length="164" mass="17971">MGIFSFAKDIGDKIFNRNKSEQAPAEQPTATPASTEPTAQEIANLLLARIQEQNVNISGLKVSYDGQTDTATLAGVAKTQEDRERARLAVGNVQHVATVVDDIEVETPADESRFYTVKAGDNLSKISKEMYGDANQYMKIFDANKPMLSHPDKIYVGQVLRIPA</sequence>
<dbReference type="EMBL" id="CP089977">
    <property type="protein sequence ID" value="UXZ05494.1"/>
    <property type="molecule type" value="Genomic_DNA"/>
</dbReference>
<dbReference type="Gene3D" id="3.10.350.10">
    <property type="entry name" value="LysM domain"/>
    <property type="match status" value="1"/>
</dbReference>
<evidence type="ECO:0000256" key="1">
    <source>
        <dbReference type="SAM" id="MobiDB-lite"/>
    </source>
</evidence>
<evidence type="ECO:0000259" key="3">
    <source>
        <dbReference type="PROSITE" id="PS51782"/>
    </source>
</evidence>
<dbReference type="PROSITE" id="PS50914">
    <property type="entry name" value="BON"/>
    <property type="match status" value="1"/>
</dbReference>